<dbReference type="RefSeq" id="WP_229981934.1">
    <property type="nucleotide sequence ID" value="NZ_JAJJPB010000026.1"/>
</dbReference>
<name>A0ABS8N8Z2_9CLOT</name>
<reference evidence="3" key="1">
    <citation type="submission" date="2021-11" db="EMBL/GenBank/DDBJ databases">
        <authorList>
            <person name="Qingchun L."/>
            <person name="Dong Z."/>
            <person name="Zongwei Q."/>
            <person name="Jia Z."/>
            <person name="Duotao L."/>
        </authorList>
    </citation>
    <scope>NUCLEOTIDE SEQUENCE</scope>
    <source>
        <strain evidence="3">WLY-B-L2</strain>
    </source>
</reference>
<proteinExistence type="inferred from homology"/>
<comment type="caution">
    <text evidence="3">The sequence shown here is derived from an EMBL/GenBank/DDBJ whole genome shotgun (WGS) entry which is preliminary data.</text>
</comment>
<dbReference type="InterPro" id="IPR001920">
    <property type="entry name" value="Asp/Glu_race"/>
</dbReference>
<dbReference type="Pfam" id="PF01177">
    <property type="entry name" value="Asp_Glu_race"/>
    <property type="match status" value="1"/>
</dbReference>
<dbReference type="NCBIfam" id="TIGR00035">
    <property type="entry name" value="asp_race"/>
    <property type="match status" value="1"/>
</dbReference>
<keyword evidence="4" id="KW-1185">Reference proteome</keyword>
<dbReference type="Gene3D" id="3.40.50.1860">
    <property type="match status" value="2"/>
</dbReference>
<dbReference type="PANTHER" id="PTHR21198:SF7">
    <property type="entry name" value="ASPARTATE-GLUTAMATE RACEMASE FAMILY"/>
    <property type="match status" value="1"/>
</dbReference>
<evidence type="ECO:0000256" key="2">
    <source>
        <dbReference type="ARBA" id="ARBA00023235"/>
    </source>
</evidence>
<comment type="similarity">
    <text evidence="1">Belongs to the aspartate/glutamate racemases family.</text>
</comment>
<evidence type="ECO:0000313" key="3">
    <source>
        <dbReference type="EMBL" id="MCC9296269.1"/>
    </source>
</evidence>
<dbReference type="EC" id="5.1.1.-" evidence="3"/>
<gene>
    <name evidence="3" type="ORF">LN736_15545</name>
</gene>
<organism evidence="3 4">
    <name type="scientific">Clostridium aromativorans</name>
    <dbReference type="NCBI Taxonomy" id="2836848"/>
    <lineage>
        <taxon>Bacteria</taxon>
        <taxon>Bacillati</taxon>
        <taxon>Bacillota</taxon>
        <taxon>Clostridia</taxon>
        <taxon>Eubacteriales</taxon>
        <taxon>Clostridiaceae</taxon>
        <taxon>Clostridium</taxon>
    </lineage>
</organism>
<protein>
    <submittedName>
        <fullName evidence="3">Amino acid racemase</fullName>
        <ecNumber evidence="3">5.1.1.-</ecNumber>
    </submittedName>
</protein>
<dbReference type="GO" id="GO:0016853">
    <property type="term" value="F:isomerase activity"/>
    <property type="evidence" value="ECO:0007669"/>
    <property type="project" value="UniProtKB-KW"/>
</dbReference>
<evidence type="ECO:0000313" key="4">
    <source>
        <dbReference type="Proteomes" id="UP001165422"/>
    </source>
</evidence>
<dbReference type="InterPro" id="IPR015942">
    <property type="entry name" value="Asp/Glu/hydantoin_racemase"/>
</dbReference>
<dbReference type="PROSITE" id="PS00924">
    <property type="entry name" value="ASP_GLU_RACEMASE_2"/>
    <property type="match status" value="1"/>
</dbReference>
<evidence type="ECO:0000256" key="1">
    <source>
        <dbReference type="ARBA" id="ARBA00007847"/>
    </source>
</evidence>
<dbReference type="EMBL" id="JAJJPB010000026">
    <property type="protein sequence ID" value="MCC9296269.1"/>
    <property type="molecule type" value="Genomic_DNA"/>
</dbReference>
<dbReference type="InterPro" id="IPR004380">
    <property type="entry name" value="Asp_race"/>
</dbReference>
<dbReference type="PANTHER" id="PTHR21198">
    <property type="entry name" value="GLUTAMATE RACEMASE"/>
    <property type="match status" value="1"/>
</dbReference>
<dbReference type="InterPro" id="IPR033134">
    <property type="entry name" value="Asp/Glu_racemase_AS_2"/>
</dbReference>
<sequence length="228" mass="25852">MKKIGILGGISSASTIQYYKTILDMYYKKFSDYYYPEIIINSLNFQYFTDLENEHKTSEYINYIINGINSLQKSGADFVIMAANSPHSVFHSIKQQIDLPVLSIVDAAAEECSRLKLKKVLLTGIKYTMQSSFYQKGFESFGIEVLTPSEKHQDKINSIIFSELVLNRVTENTRENFREILSSYDVDGVILGCTELPLLLNQKDMKLPLIGTLKLHCKAALSYALAES</sequence>
<dbReference type="Proteomes" id="UP001165422">
    <property type="component" value="Unassembled WGS sequence"/>
</dbReference>
<keyword evidence="2 3" id="KW-0413">Isomerase</keyword>
<dbReference type="SUPFAM" id="SSF53681">
    <property type="entry name" value="Aspartate/glutamate racemase"/>
    <property type="match status" value="2"/>
</dbReference>
<accession>A0ABS8N8Z2</accession>